<accession>A0A433UY76</accession>
<feature type="domain" description="Glycosyltransferase 2-like" evidence="1">
    <location>
        <begin position="6"/>
        <end position="121"/>
    </location>
</feature>
<gene>
    <name evidence="2" type="ORF">DSM107003_07990</name>
</gene>
<protein>
    <recommendedName>
        <fullName evidence="1">Glycosyltransferase 2-like domain-containing protein</fullName>
    </recommendedName>
</protein>
<evidence type="ECO:0000259" key="1">
    <source>
        <dbReference type="Pfam" id="PF00535"/>
    </source>
</evidence>
<name>A0A433UY76_ANAVA</name>
<sequence>MLPKVSILIPCYNAEQWIAQAIESCLNQSYPHKEVIVVDDGSTDGSLEKIKSFGNSIHWETGENRGGNVARNRLLELSTGEWLQYLDADDYLLPTKIEQQVKFMAQVPSADIIYSPSIFEYWETDISRQEILPIPEPHDHWILLARWYLPQTGSPLWRKQALLDVGAWKASQSCCQEHELYLRLLKAGKQFEYFAESGSVYRQWSESTVCKKDKSKNYRERLDITDQLEEFLESIGELTESRQLAINQARFECARIIWLSNPDRANQLIHQIKMKQKNFIPQGSYAPQTYRLTYKMFGFSVAEEIAAWKRKFQTKFIT</sequence>
<proteinExistence type="predicted"/>
<comment type="caution">
    <text evidence="2">The sequence shown here is derived from an EMBL/GenBank/DDBJ whole genome shotgun (WGS) entry which is preliminary data.</text>
</comment>
<evidence type="ECO:0000313" key="2">
    <source>
        <dbReference type="EMBL" id="RUS98780.1"/>
    </source>
</evidence>
<dbReference type="EMBL" id="RSCM01000002">
    <property type="protein sequence ID" value="RUS98780.1"/>
    <property type="molecule type" value="Genomic_DNA"/>
</dbReference>
<dbReference type="GO" id="GO:0016758">
    <property type="term" value="F:hexosyltransferase activity"/>
    <property type="evidence" value="ECO:0007669"/>
    <property type="project" value="UniProtKB-ARBA"/>
</dbReference>
<dbReference type="Pfam" id="PF00535">
    <property type="entry name" value="Glycos_transf_2"/>
    <property type="match status" value="1"/>
</dbReference>
<organism evidence="2 3">
    <name type="scientific">Trichormus variabilis SAG 1403-4b</name>
    <dbReference type="NCBI Taxonomy" id="447716"/>
    <lineage>
        <taxon>Bacteria</taxon>
        <taxon>Bacillati</taxon>
        <taxon>Cyanobacteriota</taxon>
        <taxon>Cyanophyceae</taxon>
        <taxon>Nostocales</taxon>
        <taxon>Nostocaceae</taxon>
        <taxon>Trichormus</taxon>
    </lineage>
</organism>
<reference evidence="2 3" key="1">
    <citation type="journal article" date="2019" name="Genome Biol. Evol.">
        <title>Day and night: Metabolic profiles and evolutionary relationships of six axenic non-marine cyanobacteria.</title>
        <authorList>
            <person name="Will S.E."/>
            <person name="Henke P."/>
            <person name="Boedeker C."/>
            <person name="Huang S."/>
            <person name="Brinkmann H."/>
            <person name="Rohde M."/>
            <person name="Jarek M."/>
            <person name="Friedl T."/>
            <person name="Seufert S."/>
            <person name="Schumacher M."/>
            <person name="Overmann J."/>
            <person name="Neumann-Schaal M."/>
            <person name="Petersen J."/>
        </authorList>
    </citation>
    <scope>NUCLEOTIDE SEQUENCE [LARGE SCALE GENOMIC DNA]</scope>
    <source>
        <strain evidence="2 3">SAG 1403-4b</strain>
    </source>
</reference>
<dbReference type="InterPro" id="IPR001173">
    <property type="entry name" value="Glyco_trans_2-like"/>
</dbReference>
<dbReference type="RefSeq" id="WP_127052377.1">
    <property type="nucleotide sequence ID" value="NZ_RSCM01000002.1"/>
</dbReference>
<keyword evidence="3" id="KW-1185">Reference proteome</keyword>
<dbReference type="InterPro" id="IPR029044">
    <property type="entry name" value="Nucleotide-diphossugar_trans"/>
</dbReference>
<dbReference type="PANTHER" id="PTHR22916">
    <property type="entry name" value="GLYCOSYLTRANSFERASE"/>
    <property type="match status" value="1"/>
</dbReference>
<dbReference type="PANTHER" id="PTHR22916:SF3">
    <property type="entry name" value="UDP-GLCNAC:BETAGAL BETA-1,3-N-ACETYLGLUCOSAMINYLTRANSFERASE-LIKE PROTEIN 1"/>
    <property type="match status" value="1"/>
</dbReference>
<dbReference type="Proteomes" id="UP000276103">
    <property type="component" value="Unassembled WGS sequence"/>
</dbReference>
<evidence type="ECO:0000313" key="3">
    <source>
        <dbReference type="Proteomes" id="UP000276103"/>
    </source>
</evidence>
<dbReference type="AlphaFoldDB" id="A0A433UY76"/>
<dbReference type="Gene3D" id="3.90.550.10">
    <property type="entry name" value="Spore Coat Polysaccharide Biosynthesis Protein SpsA, Chain A"/>
    <property type="match status" value="1"/>
</dbReference>
<dbReference type="SUPFAM" id="SSF53448">
    <property type="entry name" value="Nucleotide-diphospho-sugar transferases"/>
    <property type="match status" value="1"/>
</dbReference>
<dbReference type="OrthoDB" id="9812327at2"/>